<dbReference type="Proteomes" id="UP000800093">
    <property type="component" value="Unassembled WGS sequence"/>
</dbReference>
<dbReference type="OrthoDB" id="407298at2759"/>
<comment type="similarity">
    <text evidence="1">Belongs to the fungal fucose-specific lectin family.</text>
</comment>
<proteinExistence type="inferred from homology"/>
<gene>
    <name evidence="2" type="ORF">CC78DRAFT_549785</name>
</gene>
<evidence type="ECO:0000256" key="1">
    <source>
        <dbReference type="ARBA" id="ARBA00009042"/>
    </source>
</evidence>
<keyword evidence="3" id="KW-1185">Reference proteome</keyword>
<evidence type="ECO:0000313" key="3">
    <source>
        <dbReference type="Proteomes" id="UP000800093"/>
    </source>
</evidence>
<dbReference type="SUPFAM" id="SSF89372">
    <property type="entry name" value="Fucose-specific lectin"/>
    <property type="match status" value="1"/>
</dbReference>
<dbReference type="InterPro" id="IPR012475">
    <property type="entry name" value="Fungal_lectin"/>
</dbReference>
<dbReference type="Gene3D" id="2.120.10.70">
    <property type="entry name" value="Fucose-specific lectin"/>
    <property type="match status" value="1"/>
</dbReference>
<reference evidence="3" key="1">
    <citation type="journal article" date="2020" name="Stud. Mycol.">
        <title>101 Dothideomycetes genomes: A test case for predicting lifestyles and emergence of pathogens.</title>
        <authorList>
            <person name="Haridas S."/>
            <person name="Albert R."/>
            <person name="Binder M."/>
            <person name="Bloem J."/>
            <person name="LaButti K."/>
            <person name="Salamov A."/>
            <person name="Andreopoulos B."/>
            <person name="Baker S."/>
            <person name="Barry K."/>
            <person name="Bills G."/>
            <person name="Bluhm B."/>
            <person name="Cannon C."/>
            <person name="Castanera R."/>
            <person name="Culley D."/>
            <person name="Daum C."/>
            <person name="Ezra D."/>
            <person name="Gonzalez J."/>
            <person name="Henrissat B."/>
            <person name="Kuo A."/>
            <person name="Liang C."/>
            <person name="Lipzen A."/>
            <person name="Lutzoni F."/>
            <person name="Magnuson J."/>
            <person name="Mondo S."/>
            <person name="Nolan M."/>
            <person name="Ohm R."/>
            <person name="Pangilinan J."/>
            <person name="Park H.-J."/>
            <person name="Ramirez L."/>
            <person name="Alfaro M."/>
            <person name="Sun H."/>
            <person name="Tritt A."/>
            <person name="Yoshinaga Y."/>
            <person name="Zwiers L.-H."/>
            <person name="Turgeon B."/>
            <person name="Goodwin S."/>
            <person name="Spatafora J."/>
            <person name="Crous P."/>
            <person name="Grigoriev I."/>
        </authorList>
    </citation>
    <scope>NUCLEOTIDE SEQUENCE [LARGE SCALE GENOMIC DNA]</scope>
    <source>
        <strain evidence="3">CBS 304.66</strain>
    </source>
</reference>
<dbReference type="EMBL" id="ML986906">
    <property type="protein sequence ID" value="KAF2257607.1"/>
    <property type="molecule type" value="Genomic_DNA"/>
</dbReference>
<protein>
    <recommendedName>
        <fullName evidence="4">Fucose-specific lectin</fullName>
    </recommendedName>
</protein>
<name>A0A9P4MWX6_9PLEO</name>
<dbReference type="Pfam" id="PF07938">
    <property type="entry name" value="Fungal_lectin"/>
    <property type="match status" value="1"/>
</dbReference>
<dbReference type="AlphaFoldDB" id="A0A9P4MWX6"/>
<accession>A0A9P4MWX6</accession>
<evidence type="ECO:0008006" key="4">
    <source>
        <dbReference type="Google" id="ProtNLM"/>
    </source>
</evidence>
<sequence>MGTVIKTNNLHKESSVGGFLFYYPGKPDVEWRIFYQRSDGAIEAMVGDTGPQQVLAPGVAKLGTPIISTFHTSSVGQGSTTFYINTSNEVCVFSYGGLSFNGTLKEPNGNTFKARSDSGLAAFVWVVNNTSHIRIAYQLNSNEVQQINWDGNSAFTWTYASRSPPTMQGSSMSFINQSPSGQDQYFRGYYQHTDNSIMELVDEPSQGYVGSFNQSLSNKTRISASYPAQGLQKFARAQGQVGVFWVNADGTISRRTWNNGSWSGTENLNNAIKVNQNSGLLAWSWVPPTATSPVKERII</sequence>
<comment type="caution">
    <text evidence="2">The sequence shown here is derived from an EMBL/GenBank/DDBJ whole genome shotgun (WGS) entry which is preliminary data.</text>
</comment>
<evidence type="ECO:0000313" key="2">
    <source>
        <dbReference type="EMBL" id="KAF2257607.1"/>
    </source>
</evidence>
<organism evidence="2 3">
    <name type="scientific">Lojkania enalia</name>
    <dbReference type="NCBI Taxonomy" id="147567"/>
    <lineage>
        <taxon>Eukaryota</taxon>
        <taxon>Fungi</taxon>
        <taxon>Dikarya</taxon>
        <taxon>Ascomycota</taxon>
        <taxon>Pezizomycotina</taxon>
        <taxon>Dothideomycetes</taxon>
        <taxon>Pleosporomycetidae</taxon>
        <taxon>Pleosporales</taxon>
        <taxon>Pleosporales incertae sedis</taxon>
        <taxon>Lojkania</taxon>
    </lineage>
</organism>